<gene>
    <name evidence="1" type="ORF">JJB11_14890</name>
</gene>
<accession>A0A934WN78</accession>
<reference evidence="1" key="1">
    <citation type="journal article" date="2012" name="J. Microbiol. Biotechnol.">
        <title>Ramlibacter ginsenosidimutans sp. nov., with ginsenoside-converting activity.</title>
        <authorList>
            <person name="Wang L."/>
            <person name="An D.S."/>
            <person name="Kim S.G."/>
            <person name="Jin F.X."/>
            <person name="Kim S.C."/>
            <person name="Lee S.T."/>
            <person name="Im W.T."/>
        </authorList>
    </citation>
    <scope>NUCLEOTIDE SEQUENCE</scope>
    <source>
        <strain evidence="1">KACC 17527</strain>
    </source>
</reference>
<dbReference type="Proteomes" id="UP000630528">
    <property type="component" value="Unassembled WGS sequence"/>
</dbReference>
<dbReference type="RefSeq" id="WP_201172627.1">
    <property type="nucleotide sequence ID" value="NZ_JAEPWM010000005.1"/>
</dbReference>
<proteinExistence type="predicted"/>
<evidence type="ECO:0000313" key="2">
    <source>
        <dbReference type="Proteomes" id="UP000630528"/>
    </source>
</evidence>
<keyword evidence="2" id="KW-1185">Reference proteome</keyword>
<organism evidence="1 2">
    <name type="scientific">Ramlibacter ginsenosidimutans</name>
    <dbReference type="NCBI Taxonomy" id="502333"/>
    <lineage>
        <taxon>Bacteria</taxon>
        <taxon>Pseudomonadati</taxon>
        <taxon>Pseudomonadota</taxon>
        <taxon>Betaproteobacteria</taxon>
        <taxon>Burkholderiales</taxon>
        <taxon>Comamonadaceae</taxon>
        <taxon>Ramlibacter</taxon>
    </lineage>
</organism>
<comment type="caution">
    <text evidence="1">The sequence shown here is derived from an EMBL/GenBank/DDBJ whole genome shotgun (WGS) entry which is preliminary data.</text>
</comment>
<name>A0A934WN78_9BURK</name>
<reference evidence="1" key="2">
    <citation type="submission" date="2021-01" db="EMBL/GenBank/DDBJ databases">
        <authorList>
            <person name="Kang M."/>
        </authorList>
    </citation>
    <scope>NUCLEOTIDE SEQUENCE</scope>
    <source>
        <strain evidence="1">KACC 17527</strain>
    </source>
</reference>
<sequence>MAIDHRPPAGERHGWSNFSRAVHAVPPSVLQGLMAAALLCVLLPVIAKALHPASWFAAPQRVAAPLAEAADLPRSHCERCGVVMGIRALDLVAGAPASYEFTVRLHDGSLRTSTTAGKASWRVGDNILLVGGPAGL</sequence>
<protein>
    <submittedName>
        <fullName evidence="1">Uncharacterized protein</fullName>
    </submittedName>
</protein>
<dbReference type="AlphaFoldDB" id="A0A934WN78"/>
<evidence type="ECO:0000313" key="1">
    <source>
        <dbReference type="EMBL" id="MBK6007386.1"/>
    </source>
</evidence>
<dbReference type="EMBL" id="JAEPWM010000005">
    <property type="protein sequence ID" value="MBK6007386.1"/>
    <property type="molecule type" value="Genomic_DNA"/>
</dbReference>